<evidence type="ECO:0008006" key="4">
    <source>
        <dbReference type="Google" id="ProtNLM"/>
    </source>
</evidence>
<dbReference type="PROSITE" id="PS51318">
    <property type="entry name" value="TAT"/>
    <property type="match status" value="1"/>
</dbReference>
<organism evidence="2 3">
    <name type="scientific">Streptomyces boetiae</name>
    <dbReference type="NCBI Taxonomy" id="3075541"/>
    <lineage>
        <taxon>Bacteria</taxon>
        <taxon>Bacillati</taxon>
        <taxon>Actinomycetota</taxon>
        <taxon>Actinomycetes</taxon>
        <taxon>Kitasatosporales</taxon>
        <taxon>Streptomycetaceae</taxon>
        <taxon>Streptomyces</taxon>
    </lineage>
</organism>
<sequence length="334" mass="34958">MSDTRRSLVRRSAALLALTAATVVVLFAAYRGVHDTAAPLREETAPAILDVTAARNALREAGAVSREGPGSGGFRVQIAVANQSLARAAEAGVLGEPGLRTLETVTGLIVSFSGWLELADRLPDEAPLREAYLHYAEHMLTGSGSGSGILERLDTLQTGRPGPPEEGGVDGQADVLADQASFGWPLRAAWALALLGTAALVALLAETQVFLHRRFRRLLNPWLLAATLTLVLGVAALAVLAAQTHDAKAASRADLAGILAASEPAPGGAGSRDTDTDSVARTIRTTAEEVAADMRDTDWRAGLTGLVPILGLVLVAQVTLGVAPRIAEYRYRSR</sequence>
<name>A0ABU2LBS2_9ACTN</name>
<proteinExistence type="predicted"/>
<evidence type="ECO:0000313" key="3">
    <source>
        <dbReference type="Proteomes" id="UP001183388"/>
    </source>
</evidence>
<feature type="transmembrane region" description="Helical" evidence="1">
    <location>
        <begin position="223"/>
        <end position="242"/>
    </location>
</feature>
<gene>
    <name evidence="2" type="ORF">RM780_19000</name>
</gene>
<accession>A0ABU2LBS2</accession>
<reference evidence="3" key="1">
    <citation type="submission" date="2023-07" db="EMBL/GenBank/DDBJ databases">
        <title>30 novel species of actinomycetes from the DSMZ collection.</title>
        <authorList>
            <person name="Nouioui I."/>
        </authorList>
    </citation>
    <scope>NUCLEOTIDE SEQUENCE [LARGE SCALE GENOMIC DNA]</scope>
    <source>
        <strain evidence="3">DSM 44917</strain>
    </source>
</reference>
<evidence type="ECO:0000313" key="2">
    <source>
        <dbReference type="EMBL" id="MDT0309032.1"/>
    </source>
</evidence>
<keyword evidence="3" id="KW-1185">Reference proteome</keyword>
<protein>
    <recommendedName>
        <fullName evidence="4">Integral membrane protein</fullName>
    </recommendedName>
</protein>
<keyword evidence="1" id="KW-0812">Transmembrane</keyword>
<feature type="transmembrane region" description="Helical" evidence="1">
    <location>
        <begin position="188"/>
        <end position="211"/>
    </location>
</feature>
<feature type="transmembrane region" description="Helical" evidence="1">
    <location>
        <begin position="303"/>
        <end position="324"/>
    </location>
</feature>
<dbReference type="Proteomes" id="UP001183388">
    <property type="component" value="Unassembled WGS sequence"/>
</dbReference>
<dbReference type="InterPro" id="IPR006311">
    <property type="entry name" value="TAT_signal"/>
</dbReference>
<keyword evidence="1" id="KW-0472">Membrane</keyword>
<dbReference type="EMBL" id="JAVREN010000029">
    <property type="protein sequence ID" value="MDT0309032.1"/>
    <property type="molecule type" value="Genomic_DNA"/>
</dbReference>
<comment type="caution">
    <text evidence="2">The sequence shown here is derived from an EMBL/GenBank/DDBJ whole genome shotgun (WGS) entry which is preliminary data.</text>
</comment>
<evidence type="ECO:0000256" key="1">
    <source>
        <dbReference type="SAM" id="Phobius"/>
    </source>
</evidence>
<keyword evidence="1" id="KW-1133">Transmembrane helix</keyword>
<dbReference type="RefSeq" id="WP_311631984.1">
    <property type="nucleotide sequence ID" value="NZ_JAVREN010000029.1"/>
</dbReference>